<sequence>MAELDGAFIDDVIEACDRLRRELAMVQESYDNAVLARDRARHWLTECRVVLQCLAALLETAARPLGDHDAFYYNNSLAATKGLIARMDKVIP</sequence>
<name>A0A0F9L4T3_9ZZZZ</name>
<accession>A0A0F9L4T3</accession>
<dbReference type="AlphaFoldDB" id="A0A0F9L4T3"/>
<gene>
    <name evidence="1" type="ORF">LCGC14_1321640</name>
</gene>
<evidence type="ECO:0000313" key="1">
    <source>
        <dbReference type="EMBL" id="KKM82236.1"/>
    </source>
</evidence>
<dbReference type="EMBL" id="LAZR01007893">
    <property type="protein sequence ID" value="KKM82236.1"/>
    <property type="molecule type" value="Genomic_DNA"/>
</dbReference>
<protein>
    <submittedName>
        <fullName evidence="1">Uncharacterized protein</fullName>
    </submittedName>
</protein>
<proteinExistence type="predicted"/>
<organism evidence="1">
    <name type="scientific">marine sediment metagenome</name>
    <dbReference type="NCBI Taxonomy" id="412755"/>
    <lineage>
        <taxon>unclassified sequences</taxon>
        <taxon>metagenomes</taxon>
        <taxon>ecological metagenomes</taxon>
    </lineage>
</organism>
<comment type="caution">
    <text evidence="1">The sequence shown here is derived from an EMBL/GenBank/DDBJ whole genome shotgun (WGS) entry which is preliminary data.</text>
</comment>
<reference evidence="1" key="1">
    <citation type="journal article" date="2015" name="Nature">
        <title>Complex archaea that bridge the gap between prokaryotes and eukaryotes.</title>
        <authorList>
            <person name="Spang A."/>
            <person name="Saw J.H."/>
            <person name="Jorgensen S.L."/>
            <person name="Zaremba-Niedzwiedzka K."/>
            <person name="Martijn J."/>
            <person name="Lind A.E."/>
            <person name="van Eijk R."/>
            <person name="Schleper C."/>
            <person name="Guy L."/>
            <person name="Ettema T.J."/>
        </authorList>
    </citation>
    <scope>NUCLEOTIDE SEQUENCE</scope>
</reference>